<keyword evidence="1" id="KW-0472">Membrane</keyword>
<feature type="domain" description="DUF7601" evidence="2">
    <location>
        <begin position="396"/>
        <end position="496"/>
    </location>
</feature>
<feature type="transmembrane region" description="Helical" evidence="1">
    <location>
        <begin position="737"/>
        <end position="760"/>
    </location>
</feature>
<evidence type="ECO:0000313" key="3">
    <source>
        <dbReference type="EMBL" id="KUH59449.1"/>
    </source>
</evidence>
<evidence type="ECO:0000313" key="4">
    <source>
        <dbReference type="Proteomes" id="UP000054078"/>
    </source>
</evidence>
<accession>A0A100YXD6</accession>
<keyword evidence="1" id="KW-1133">Transmembrane helix</keyword>
<dbReference type="STRING" id="1299998.AUL39_03825"/>
<dbReference type="AlphaFoldDB" id="A0A100YXD6"/>
<sequence length="776" mass="81666">MTEKIYYDTTTGIHSVYSTPNDTSSTRIILYCMNNQAHWPHATNEIPTVPDYTQGYLTEASFTSKEEYEACMHKLEAILYAGYNYNGLNLYKVVFGTPRATLQEFNDALQAPDNLRSDYPTILGDTVFTYENSKDSSSENYQKLVEFMQQVFSLYFTGGTTASGLTYNDIIATKFYKAVYALINSEDPFVTYASQASDYYVTEQGAYDATQNAIWVTLASYGVPNNDMTREAAVSVTPLTATLLDNADYSRLLRQEPQDSQISITSSDAKFTYDPATKTWCTGVLTLSEGANYNGEYALTLPSGVTAYSDALGTATAVSTVSAGEQFYLVSSTKPTSSVTVTASDALTWIEETRQYSPDPETYTAPDGKSFQHMIGAVIKQKTVKASLEAAPASDGDLTVSKTVEGETNSQTDFTFTVALDNTSINGTYGDMTFTNGVATITLKGGQSATAKYLPGGTGYTVTETSNSDYAASSSTLAGTVPSDGTAATAAFTNTRLYKLTLSKTVSGQAASTSQQFTMRITLKDASGNPLSGTYSYTGGAVDGSSATVPASGTITLDANGTGSVQLSAGQQVTIAGIPSGTTYTVEEVTSTAEDALLYDVAYNGSTTAATGALTADATVAVTNAVQEGSLSVTKHVKGEVGSTQAFTFTVKLGGSGATLTGQYGDMLFSNGQATFTLKDGETKTASALPAGATYEVIEESNDKYATTSENATGTIAKGETARASFTNTRGMTTLPLSGGAGFGATYAIGLGALVAAALWMHARRHAAGKGGDGRD</sequence>
<proteinExistence type="predicted"/>
<feature type="domain" description="DUF7601" evidence="2">
    <location>
        <begin position="499"/>
        <end position="624"/>
    </location>
</feature>
<feature type="domain" description="DUF7601" evidence="2">
    <location>
        <begin position="629"/>
        <end position="730"/>
    </location>
</feature>
<reference evidence="3 4" key="1">
    <citation type="submission" date="2015-12" db="EMBL/GenBank/DDBJ databases">
        <title>Draft Genome Sequence of Olsenella scatoligenes SK9K4T; a Producer of 3-Methylindole- (skatole) and 4-Methylphenol- (p-cresol) Isolated from Pig Feces.</title>
        <authorList>
            <person name="Li X."/>
            <person name="Borg B."/>
            <person name="Canibe N."/>
        </authorList>
    </citation>
    <scope>NUCLEOTIDE SEQUENCE [LARGE SCALE GENOMIC DNA]</scope>
    <source>
        <strain evidence="3 4">SK9K4</strain>
    </source>
</reference>
<evidence type="ECO:0000256" key="1">
    <source>
        <dbReference type="SAM" id="Phobius"/>
    </source>
</evidence>
<evidence type="ECO:0000259" key="2">
    <source>
        <dbReference type="Pfam" id="PF24547"/>
    </source>
</evidence>
<comment type="caution">
    <text evidence="3">The sequence shown here is derived from an EMBL/GenBank/DDBJ whole genome shotgun (WGS) entry which is preliminary data.</text>
</comment>
<protein>
    <recommendedName>
        <fullName evidence="2">DUF7601 domain-containing protein</fullName>
    </recommendedName>
</protein>
<organism evidence="3 4">
    <name type="scientific">Tractidigestivibacter scatoligenes</name>
    <name type="common">Olsenella scatoligenes</name>
    <dbReference type="NCBI Taxonomy" id="1299998"/>
    <lineage>
        <taxon>Bacteria</taxon>
        <taxon>Bacillati</taxon>
        <taxon>Actinomycetota</taxon>
        <taxon>Coriobacteriia</taxon>
        <taxon>Coriobacteriales</taxon>
        <taxon>Atopobiaceae</taxon>
        <taxon>Tractidigestivibacter</taxon>
    </lineage>
</organism>
<dbReference type="Proteomes" id="UP000054078">
    <property type="component" value="Unassembled WGS sequence"/>
</dbReference>
<name>A0A100YXD6_TRASO</name>
<dbReference type="Pfam" id="PF24547">
    <property type="entry name" value="DUF7601"/>
    <property type="match status" value="3"/>
</dbReference>
<dbReference type="InterPro" id="IPR055382">
    <property type="entry name" value="DUF7601"/>
</dbReference>
<dbReference type="Gene3D" id="2.60.40.1140">
    <property type="entry name" value="Collagen-binding surface protein Cna, B-type domain"/>
    <property type="match status" value="3"/>
</dbReference>
<keyword evidence="4" id="KW-1185">Reference proteome</keyword>
<gene>
    <name evidence="3" type="ORF">AUL39_03825</name>
</gene>
<dbReference type="EMBL" id="LOJF01000001">
    <property type="protein sequence ID" value="KUH59449.1"/>
    <property type="molecule type" value="Genomic_DNA"/>
</dbReference>
<keyword evidence="1" id="KW-0812">Transmembrane</keyword>